<evidence type="ECO:0000313" key="3">
    <source>
        <dbReference type="Proteomes" id="UP000297245"/>
    </source>
</evidence>
<evidence type="ECO:0000313" key="2">
    <source>
        <dbReference type="EMBL" id="THU77058.1"/>
    </source>
</evidence>
<gene>
    <name evidence="2" type="ORF">K435DRAFT_111750</name>
    <name evidence="1" type="ORF">K435DRAFT_124096</name>
</gene>
<reference evidence="2 3" key="1">
    <citation type="journal article" date="2019" name="Nat. Ecol. Evol.">
        <title>Megaphylogeny resolves global patterns of mushroom evolution.</title>
        <authorList>
            <person name="Varga T."/>
            <person name="Krizsan K."/>
            <person name="Foldi C."/>
            <person name="Dima B."/>
            <person name="Sanchez-Garcia M."/>
            <person name="Sanchez-Ramirez S."/>
            <person name="Szollosi G.J."/>
            <person name="Szarkandi J.G."/>
            <person name="Papp V."/>
            <person name="Albert L."/>
            <person name="Andreopoulos W."/>
            <person name="Angelini C."/>
            <person name="Antonin V."/>
            <person name="Barry K.W."/>
            <person name="Bougher N.L."/>
            <person name="Buchanan P."/>
            <person name="Buyck B."/>
            <person name="Bense V."/>
            <person name="Catcheside P."/>
            <person name="Chovatia M."/>
            <person name="Cooper J."/>
            <person name="Damon W."/>
            <person name="Desjardin D."/>
            <person name="Finy P."/>
            <person name="Geml J."/>
            <person name="Haridas S."/>
            <person name="Hughes K."/>
            <person name="Justo A."/>
            <person name="Karasinski D."/>
            <person name="Kautmanova I."/>
            <person name="Kiss B."/>
            <person name="Kocsube S."/>
            <person name="Kotiranta H."/>
            <person name="LaButti K.M."/>
            <person name="Lechner B.E."/>
            <person name="Liimatainen K."/>
            <person name="Lipzen A."/>
            <person name="Lukacs Z."/>
            <person name="Mihaltcheva S."/>
            <person name="Morgado L.N."/>
            <person name="Niskanen T."/>
            <person name="Noordeloos M.E."/>
            <person name="Ohm R.A."/>
            <person name="Ortiz-Santana B."/>
            <person name="Ovrebo C."/>
            <person name="Racz N."/>
            <person name="Riley R."/>
            <person name="Savchenko A."/>
            <person name="Shiryaev A."/>
            <person name="Soop K."/>
            <person name="Spirin V."/>
            <person name="Szebenyi C."/>
            <person name="Tomsovsky M."/>
            <person name="Tulloss R.E."/>
            <person name="Uehling J."/>
            <person name="Grigoriev I.V."/>
            <person name="Vagvolgyi C."/>
            <person name="Papp T."/>
            <person name="Martin F.M."/>
            <person name="Miettinen O."/>
            <person name="Hibbett D.S."/>
            <person name="Nagy L.G."/>
        </authorList>
    </citation>
    <scope>NUCLEOTIDE SEQUENCE [LARGE SCALE GENOMIC DNA]</scope>
    <source>
        <strain evidence="2 3">CBS 962.96</strain>
    </source>
</reference>
<evidence type="ECO:0000313" key="1">
    <source>
        <dbReference type="EMBL" id="THU76913.1"/>
    </source>
</evidence>
<name>A0A4S8KP40_DENBC</name>
<dbReference type="EMBL" id="ML180653">
    <property type="protein sequence ID" value="THU76913.1"/>
    <property type="molecule type" value="Genomic_DNA"/>
</dbReference>
<dbReference type="EMBL" id="ML180577">
    <property type="protein sequence ID" value="THU77058.1"/>
    <property type="molecule type" value="Genomic_DNA"/>
</dbReference>
<proteinExistence type="predicted"/>
<organism evidence="2 3">
    <name type="scientific">Dendrothele bispora (strain CBS 962.96)</name>
    <dbReference type="NCBI Taxonomy" id="1314807"/>
    <lineage>
        <taxon>Eukaryota</taxon>
        <taxon>Fungi</taxon>
        <taxon>Dikarya</taxon>
        <taxon>Basidiomycota</taxon>
        <taxon>Agaricomycotina</taxon>
        <taxon>Agaricomycetes</taxon>
        <taxon>Agaricomycetidae</taxon>
        <taxon>Agaricales</taxon>
        <taxon>Agaricales incertae sedis</taxon>
        <taxon>Dendrothele</taxon>
    </lineage>
</organism>
<dbReference type="Proteomes" id="UP000297245">
    <property type="component" value="Unassembled WGS sequence"/>
</dbReference>
<dbReference type="AlphaFoldDB" id="A0A4S8KP40"/>
<protein>
    <submittedName>
        <fullName evidence="2">Uncharacterized protein</fullName>
    </submittedName>
</protein>
<accession>A0A4S8KP40</accession>
<keyword evidence="3" id="KW-1185">Reference proteome</keyword>
<sequence length="185" mass="20619">MRCRILKETIIPLAKLRQAHCQIFLYTNCRFRPSACGTNIEPIATPSTLYVLPSPKSFLSFLSITIPSSHTVSPPSKSVKISGNTPPRPNTCPLFHAQLFPVQGSITHEVVPCFPNLVGLEPSFGKHSSGVRLRVRTRAYNISSEESCMFIWYTSALFLQSWPPSSNLHSSTITTINPVSFRKTR</sequence>